<evidence type="ECO:0000313" key="2">
    <source>
        <dbReference type="EMBL" id="EKF43633.1"/>
    </source>
</evidence>
<dbReference type="Proteomes" id="UP000007374">
    <property type="component" value="Unassembled WGS sequence"/>
</dbReference>
<dbReference type="RefSeq" id="WP_009449835.1">
    <property type="nucleotide sequence ID" value="NZ_AMSI01000003.1"/>
</dbReference>
<name>K2N860_9HYPH</name>
<protein>
    <submittedName>
        <fullName evidence="2">GreA/GreB family elongation factor</fullName>
    </submittedName>
</protein>
<dbReference type="InterPro" id="IPR036953">
    <property type="entry name" value="GreA/GreB_C_sf"/>
</dbReference>
<comment type="caution">
    <text evidence="2">The sequence shown here is derived from an EMBL/GenBank/DDBJ whole genome shotgun (WGS) entry which is preliminary data.</text>
</comment>
<dbReference type="eggNOG" id="COG0782">
    <property type="taxonomic scope" value="Bacteria"/>
</dbReference>
<feature type="compositionally biased region" description="Acidic residues" evidence="1">
    <location>
        <begin position="164"/>
        <end position="174"/>
    </location>
</feature>
<keyword evidence="2" id="KW-0648">Protein biosynthesis</keyword>
<feature type="region of interest" description="Disordered" evidence="1">
    <location>
        <begin position="151"/>
        <end position="174"/>
    </location>
</feature>
<dbReference type="AlphaFoldDB" id="K2N860"/>
<dbReference type="EMBL" id="AMSI01000003">
    <property type="protein sequence ID" value="EKF43633.1"/>
    <property type="molecule type" value="Genomic_DNA"/>
</dbReference>
<proteinExistence type="predicted"/>
<dbReference type="STRING" id="721133.SAMN05216176_10131"/>
<evidence type="ECO:0000256" key="1">
    <source>
        <dbReference type="SAM" id="MobiDB-lite"/>
    </source>
</evidence>
<keyword evidence="3" id="KW-1185">Reference proteome</keyword>
<organism evidence="2 3">
    <name type="scientific">Nitratireductor indicus C115</name>
    <dbReference type="NCBI Taxonomy" id="1231190"/>
    <lineage>
        <taxon>Bacteria</taxon>
        <taxon>Pseudomonadati</taxon>
        <taxon>Pseudomonadota</taxon>
        <taxon>Alphaproteobacteria</taxon>
        <taxon>Hyphomicrobiales</taxon>
        <taxon>Phyllobacteriaceae</taxon>
        <taxon>Nitratireductor</taxon>
    </lineage>
</organism>
<dbReference type="GO" id="GO:0003746">
    <property type="term" value="F:translation elongation factor activity"/>
    <property type="evidence" value="ECO:0007669"/>
    <property type="project" value="UniProtKB-KW"/>
</dbReference>
<evidence type="ECO:0000313" key="3">
    <source>
        <dbReference type="Proteomes" id="UP000007374"/>
    </source>
</evidence>
<keyword evidence="2" id="KW-0251">Elongation factor</keyword>
<sequence length="174" mass="19014">MWTGKGCILTFSDFTILEQLQRNITDRRTAFARLLEHKLENAELMTREDIPPIVATLNSRVRYRIGDADSQVRLLTPDPTQGMVGLSLPLTTMRGMGLLGLAEGEAIALLRDGETTPERIALEGVLYQPEAALRKMAERANTRPALRLVHDAGAPMPSLRPDLAGDDDPGPSAA</sequence>
<dbReference type="OrthoDB" id="7873913at2"/>
<dbReference type="PATRIC" id="fig|1231190.3.peg.1341"/>
<dbReference type="GO" id="GO:0032784">
    <property type="term" value="P:regulation of DNA-templated transcription elongation"/>
    <property type="evidence" value="ECO:0007669"/>
    <property type="project" value="InterPro"/>
</dbReference>
<accession>K2N860</accession>
<dbReference type="Gene3D" id="3.10.50.30">
    <property type="entry name" value="Transcription elongation factor, GreA/GreB, C-terminal domain"/>
    <property type="match status" value="1"/>
</dbReference>
<gene>
    <name evidence="2" type="ORF">NA8A_06358</name>
</gene>
<dbReference type="GO" id="GO:0003677">
    <property type="term" value="F:DNA binding"/>
    <property type="evidence" value="ECO:0007669"/>
    <property type="project" value="InterPro"/>
</dbReference>
<reference evidence="2 3" key="1">
    <citation type="journal article" date="2012" name="J. Bacteriol.">
        <title>Genome Sequence of Nitratireductor indicus Type Strain C115.</title>
        <authorList>
            <person name="Lai Q."/>
            <person name="Li G."/>
            <person name="Yu Z."/>
            <person name="Shao Z."/>
        </authorList>
    </citation>
    <scope>NUCLEOTIDE SEQUENCE [LARGE SCALE GENOMIC DNA]</scope>
    <source>
        <strain evidence="2 3">C115</strain>
    </source>
</reference>